<dbReference type="Gene3D" id="3.40.720.10">
    <property type="entry name" value="Alkaline Phosphatase, subunit A"/>
    <property type="match status" value="1"/>
</dbReference>
<evidence type="ECO:0008006" key="4">
    <source>
        <dbReference type="Google" id="ProtNLM"/>
    </source>
</evidence>
<organism evidence="2 3">
    <name type="scientific">Canna indica</name>
    <name type="common">Indian-shot</name>
    <dbReference type="NCBI Taxonomy" id="4628"/>
    <lineage>
        <taxon>Eukaryota</taxon>
        <taxon>Viridiplantae</taxon>
        <taxon>Streptophyta</taxon>
        <taxon>Embryophyta</taxon>
        <taxon>Tracheophyta</taxon>
        <taxon>Spermatophyta</taxon>
        <taxon>Magnoliopsida</taxon>
        <taxon>Liliopsida</taxon>
        <taxon>Zingiberales</taxon>
        <taxon>Cannaceae</taxon>
        <taxon>Canna</taxon>
    </lineage>
</organism>
<dbReference type="Pfam" id="PF04185">
    <property type="entry name" value="Phosphoesterase"/>
    <property type="match status" value="1"/>
</dbReference>
<evidence type="ECO:0000256" key="1">
    <source>
        <dbReference type="ARBA" id="ARBA00022801"/>
    </source>
</evidence>
<proteinExistence type="predicted"/>
<evidence type="ECO:0000313" key="2">
    <source>
        <dbReference type="EMBL" id="WOL19539.1"/>
    </source>
</evidence>
<dbReference type="InterPro" id="IPR007312">
    <property type="entry name" value="Phosphoesterase"/>
</dbReference>
<evidence type="ECO:0000313" key="3">
    <source>
        <dbReference type="Proteomes" id="UP001327560"/>
    </source>
</evidence>
<keyword evidence="1" id="KW-0378">Hydrolase</keyword>
<protein>
    <recommendedName>
        <fullName evidence="4">Non-specific phospholipase C4</fullName>
    </recommendedName>
</protein>
<accession>A0AAQ3L3A2</accession>
<dbReference type="PANTHER" id="PTHR31956:SF28">
    <property type="entry name" value="NON-SPECIFIC PHOSPHOLIPASE C4-RELATED"/>
    <property type="match status" value="1"/>
</dbReference>
<dbReference type="EMBL" id="CP136898">
    <property type="protein sequence ID" value="WOL19539.1"/>
    <property type="molecule type" value="Genomic_DNA"/>
</dbReference>
<gene>
    <name evidence="2" type="ORF">Cni_G28337</name>
</gene>
<keyword evidence="3" id="KW-1185">Reference proteome</keyword>
<dbReference type="GO" id="GO:0009395">
    <property type="term" value="P:phospholipid catabolic process"/>
    <property type="evidence" value="ECO:0007669"/>
    <property type="project" value="TreeGrafter"/>
</dbReference>
<sequence>MALEISPAWSDRIKTVVVLVQENRSFDHMLGWMKSINPAIDGISNDREHSNPLSADDLSSRLVYFGDRSEYVDPDPGHSIQAIYEQVYGMPFAAGSTPITPLGVRPPPMNGFAQQAEKEKAGMSSTVMNGFRPAAVPVAHTHNTENRLPSLPEPTKLRPIDAEEGAKLSEFQMELVQLGATLNGDHAKDTYPHKLVEKMTVAEGAQYLQSDFETFLEECENCRKKGASGSHVVTVNPAKGSKRSLFGKMFSCLACNQS</sequence>
<dbReference type="InterPro" id="IPR017850">
    <property type="entry name" value="Alkaline_phosphatase_core_sf"/>
</dbReference>
<dbReference type="AlphaFoldDB" id="A0AAQ3L3A2"/>
<dbReference type="GO" id="GO:0016788">
    <property type="term" value="F:hydrolase activity, acting on ester bonds"/>
    <property type="evidence" value="ECO:0007669"/>
    <property type="project" value="InterPro"/>
</dbReference>
<reference evidence="2 3" key="1">
    <citation type="submission" date="2023-10" db="EMBL/GenBank/DDBJ databases">
        <title>Chromosome-scale genome assembly provides insights into flower coloration mechanisms of Canna indica.</title>
        <authorList>
            <person name="Li C."/>
        </authorList>
    </citation>
    <scope>NUCLEOTIDE SEQUENCE [LARGE SCALE GENOMIC DNA]</scope>
    <source>
        <tissue evidence="2">Flower</tissue>
    </source>
</reference>
<dbReference type="Proteomes" id="UP001327560">
    <property type="component" value="Chromosome 9"/>
</dbReference>
<dbReference type="PANTHER" id="PTHR31956">
    <property type="entry name" value="NON-SPECIFIC PHOSPHOLIPASE C4-RELATED"/>
    <property type="match status" value="1"/>
</dbReference>
<name>A0AAQ3L3A2_9LILI</name>